<dbReference type="Pfam" id="PF13466">
    <property type="entry name" value="STAS_2"/>
    <property type="match status" value="1"/>
</dbReference>
<dbReference type="Gene3D" id="3.30.750.24">
    <property type="entry name" value="STAS domain"/>
    <property type="match status" value="1"/>
</dbReference>
<reference evidence="4" key="1">
    <citation type="submission" date="2021-01" db="EMBL/GenBank/DDBJ databases">
        <title>Whole genome shotgun sequence of Actinoplanes capillaceus NBRC 16408.</title>
        <authorList>
            <person name="Komaki H."/>
            <person name="Tamura T."/>
        </authorList>
    </citation>
    <scope>NUCLEOTIDE SEQUENCE [LARGE SCALE GENOMIC DNA]</scope>
    <source>
        <strain evidence="4">NBRC 16408</strain>
    </source>
</reference>
<accession>A0ABQ3WQB3</accession>
<dbReference type="InterPro" id="IPR003658">
    <property type="entry name" value="Anti-sigma_ant"/>
</dbReference>
<protein>
    <recommendedName>
        <fullName evidence="2">Anti-sigma factor antagonist</fullName>
    </recommendedName>
</protein>
<dbReference type="NCBIfam" id="TIGR00377">
    <property type="entry name" value="ant_ant_sig"/>
    <property type="match status" value="1"/>
</dbReference>
<organism evidence="4">
    <name type="scientific">Actinoplanes campanulatus</name>
    <dbReference type="NCBI Taxonomy" id="113559"/>
    <lineage>
        <taxon>Bacteria</taxon>
        <taxon>Bacillati</taxon>
        <taxon>Actinomycetota</taxon>
        <taxon>Actinomycetes</taxon>
        <taxon>Micromonosporales</taxon>
        <taxon>Micromonosporaceae</taxon>
        <taxon>Actinoplanes</taxon>
    </lineage>
</organism>
<feature type="domain" description="STAS" evidence="3">
    <location>
        <begin position="25"/>
        <end position="105"/>
    </location>
</feature>
<comment type="similarity">
    <text evidence="1 2">Belongs to the anti-sigma-factor antagonist family.</text>
</comment>
<dbReference type="PROSITE" id="PS50801">
    <property type="entry name" value="STAS"/>
    <property type="match status" value="1"/>
</dbReference>
<sequence length="186" mass="19789">MTFFPAPNDLAVDRMATTPERQVRLRVRGDLDRHTAHVLTAAVADAFAGGAVAEVELDLSGLTFIDAGGVRCLLACREAADAAGVAMVLCDPAPTVVRVLQAMGLLARLGVAGPVTEKPDRAGTAPTWHDGPGDWREWSQRVRREAVETRLRARDAVERSRAIRLAGTVDAGDMATRQADGPPADD</sequence>
<gene>
    <name evidence="4" type="ORF">Aca07nite_57080</name>
</gene>
<evidence type="ECO:0000256" key="2">
    <source>
        <dbReference type="RuleBase" id="RU003749"/>
    </source>
</evidence>
<evidence type="ECO:0000313" key="4">
    <source>
        <dbReference type="EMBL" id="GID48433.1"/>
    </source>
</evidence>
<dbReference type="PANTHER" id="PTHR33495">
    <property type="entry name" value="ANTI-SIGMA FACTOR ANTAGONIST TM_1081-RELATED-RELATED"/>
    <property type="match status" value="1"/>
</dbReference>
<dbReference type="InterPro" id="IPR002645">
    <property type="entry name" value="STAS_dom"/>
</dbReference>
<evidence type="ECO:0000259" key="3">
    <source>
        <dbReference type="PROSITE" id="PS50801"/>
    </source>
</evidence>
<evidence type="ECO:0000256" key="1">
    <source>
        <dbReference type="ARBA" id="ARBA00009013"/>
    </source>
</evidence>
<name>A0ABQ3WQB3_9ACTN</name>
<dbReference type="CDD" id="cd07043">
    <property type="entry name" value="STAS_anti-anti-sigma_factors"/>
    <property type="match status" value="1"/>
</dbReference>
<dbReference type="PANTHER" id="PTHR33495:SF2">
    <property type="entry name" value="ANTI-SIGMA FACTOR ANTAGONIST TM_1081-RELATED"/>
    <property type="match status" value="1"/>
</dbReference>
<dbReference type="InterPro" id="IPR036513">
    <property type="entry name" value="STAS_dom_sf"/>
</dbReference>
<proteinExistence type="inferred from homology"/>
<dbReference type="EMBL" id="BOMF01000105">
    <property type="protein sequence ID" value="GID48433.1"/>
    <property type="molecule type" value="Genomic_DNA"/>
</dbReference>
<dbReference type="SUPFAM" id="SSF52091">
    <property type="entry name" value="SpoIIaa-like"/>
    <property type="match status" value="1"/>
</dbReference>
<comment type="caution">
    <text evidence="4">The sequence shown here is derived from an EMBL/GenBank/DDBJ whole genome shotgun (WGS) entry which is preliminary data.</text>
</comment>
<dbReference type="InterPro" id="IPR058548">
    <property type="entry name" value="MlaB-like_STAS"/>
</dbReference>
<dbReference type="RefSeq" id="WP_204298622.1">
    <property type="nucleotide sequence ID" value="NZ_BAAAGQ010000016.1"/>
</dbReference>